<dbReference type="KEGG" id="btab:109037316"/>
<dbReference type="InterPro" id="IPR050271">
    <property type="entry name" value="UDP-glycosyltransferase"/>
</dbReference>
<evidence type="ECO:0000256" key="2">
    <source>
        <dbReference type="ARBA" id="ARBA00009995"/>
    </source>
</evidence>
<dbReference type="EC" id="2.4.1.17" evidence="12"/>
<keyword evidence="5 12" id="KW-0812">Transmembrane</keyword>
<feature type="transmembrane region" description="Helical" evidence="12">
    <location>
        <begin position="489"/>
        <end position="519"/>
    </location>
</feature>
<keyword evidence="9" id="KW-0325">Glycoprotein</keyword>
<evidence type="ECO:0000256" key="7">
    <source>
        <dbReference type="ARBA" id="ARBA00022989"/>
    </source>
</evidence>
<keyword evidence="6" id="KW-0256">Endoplasmic reticulum</keyword>
<dbReference type="InterPro" id="IPR035595">
    <property type="entry name" value="UDP_glycos_trans_CS"/>
</dbReference>
<name>A0A9P0ADX4_BEMTA</name>
<dbReference type="PROSITE" id="PS00375">
    <property type="entry name" value="UDPGT"/>
    <property type="match status" value="1"/>
</dbReference>
<dbReference type="FunFam" id="3.40.50.2000:FF:000050">
    <property type="entry name" value="UDP-glucuronosyltransferase"/>
    <property type="match status" value="1"/>
</dbReference>
<dbReference type="SUPFAM" id="SSF53756">
    <property type="entry name" value="UDP-Glycosyltransferase/glycogen phosphorylase"/>
    <property type="match status" value="1"/>
</dbReference>
<dbReference type="AlphaFoldDB" id="A0A9P0ADX4"/>
<organism evidence="13 14">
    <name type="scientific">Bemisia tabaci</name>
    <name type="common">Sweetpotato whitefly</name>
    <name type="synonym">Aleurodes tabaci</name>
    <dbReference type="NCBI Taxonomy" id="7038"/>
    <lineage>
        <taxon>Eukaryota</taxon>
        <taxon>Metazoa</taxon>
        <taxon>Ecdysozoa</taxon>
        <taxon>Arthropoda</taxon>
        <taxon>Hexapoda</taxon>
        <taxon>Insecta</taxon>
        <taxon>Pterygota</taxon>
        <taxon>Neoptera</taxon>
        <taxon>Paraneoptera</taxon>
        <taxon>Hemiptera</taxon>
        <taxon>Sternorrhyncha</taxon>
        <taxon>Aleyrodoidea</taxon>
        <taxon>Aleyrodidae</taxon>
        <taxon>Aleyrodinae</taxon>
        <taxon>Bemisia</taxon>
    </lineage>
</organism>
<dbReference type="EMBL" id="OU963866">
    <property type="protein sequence ID" value="CAH0389712.1"/>
    <property type="molecule type" value="Genomic_DNA"/>
</dbReference>
<proteinExistence type="inferred from homology"/>
<reference evidence="13" key="1">
    <citation type="submission" date="2021-12" db="EMBL/GenBank/DDBJ databases">
        <authorList>
            <person name="King R."/>
        </authorList>
    </citation>
    <scope>NUCLEOTIDE SEQUENCE</scope>
</reference>
<dbReference type="Proteomes" id="UP001152759">
    <property type="component" value="Chromosome 5"/>
</dbReference>
<sequence length="528" mass="60143">MDLRFISIILTTIASIDCLKILIIYPTPSYSHQRAILALSERLLKDGHKLFVISPNAVPGMESNHNYTYVDLSFSYENFSERKSEDTVNLQTRISKWNLPALMQNFARVAKVQFLSKQFQEFKSRVEAERLKFDLIIVETFYIPWQSVLKPHIGSAPIISMSTVVQDFMGEDAVGSIAHLSYLPSMFSNYRPNMNLFEKIENWVSDYYVRNGYWSALEATARSYFNEVYGPGTEKLVDGCWGQVDLILMATNSMYYYPRALTPNVVEIGPLHLKTPGKLPENLQNWLDGAEKGVIYFSLGSNMKSKSLPLDVRQNFLKFFKQLPPGYRVLWKWELDTKIPGQPENVHSQKWMPQDSVLNHPKVKVFITQGGLQSFQETVHFGVPTVGIPWFGDQECNVAKMVDAGIGTQLLPHELHSYEKIKSALEAVLFDDKYAKNMKRHSLISRDFSSRGMDQAVFWVEHVAKHGGASHLRPATADTTLFQYFCLDIISVILVLSCFILGIVFLIMKALVSSFLLTVKSKTKTKTQ</sequence>
<comment type="catalytic activity">
    <reaction evidence="12">
        <text>glucuronate acceptor + UDP-alpha-D-glucuronate = acceptor beta-D-glucuronoside + UDP + H(+)</text>
        <dbReference type="Rhea" id="RHEA:21032"/>
        <dbReference type="ChEBI" id="CHEBI:15378"/>
        <dbReference type="ChEBI" id="CHEBI:58052"/>
        <dbReference type="ChEBI" id="CHEBI:58223"/>
        <dbReference type="ChEBI" id="CHEBI:132367"/>
        <dbReference type="ChEBI" id="CHEBI:132368"/>
        <dbReference type="EC" id="2.4.1.17"/>
    </reaction>
</comment>
<dbReference type="InterPro" id="IPR002213">
    <property type="entry name" value="UDP_glucos_trans"/>
</dbReference>
<keyword evidence="3 11" id="KW-0328">Glycosyltransferase</keyword>
<dbReference type="PANTHER" id="PTHR48043">
    <property type="entry name" value="EG:EG0003.4 PROTEIN-RELATED"/>
    <property type="match status" value="1"/>
</dbReference>
<dbReference type="GO" id="GO:0016020">
    <property type="term" value="C:membrane"/>
    <property type="evidence" value="ECO:0007669"/>
    <property type="project" value="UniProtKB-SubCell"/>
</dbReference>
<protein>
    <recommendedName>
        <fullName evidence="12">UDP-glucuronosyltransferase</fullName>
        <ecNumber evidence="12">2.4.1.17</ecNumber>
    </recommendedName>
</protein>
<dbReference type="GO" id="GO:0005783">
    <property type="term" value="C:endoplasmic reticulum"/>
    <property type="evidence" value="ECO:0007669"/>
    <property type="project" value="UniProtKB-SubCell"/>
</dbReference>
<dbReference type="Pfam" id="PF00201">
    <property type="entry name" value="UDPGT"/>
    <property type="match status" value="1"/>
</dbReference>
<evidence type="ECO:0000256" key="9">
    <source>
        <dbReference type="ARBA" id="ARBA00023180"/>
    </source>
</evidence>
<evidence type="ECO:0000256" key="5">
    <source>
        <dbReference type="ARBA" id="ARBA00022692"/>
    </source>
</evidence>
<dbReference type="Gene3D" id="3.40.50.2000">
    <property type="entry name" value="Glycogen Phosphorylase B"/>
    <property type="match status" value="2"/>
</dbReference>
<dbReference type="CDD" id="cd03784">
    <property type="entry name" value="GT1_Gtf-like"/>
    <property type="match status" value="1"/>
</dbReference>
<accession>A0A9P0ADX4</accession>
<evidence type="ECO:0000256" key="1">
    <source>
        <dbReference type="ARBA" id="ARBA00004240"/>
    </source>
</evidence>
<evidence type="ECO:0000256" key="11">
    <source>
        <dbReference type="RuleBase" id="RU003718"/>
    </source>
</evidence>
<evidence type="ECO:0000256" key="4">
    <source>
        <dbReference type="ARBA" id="ARBA00022679"/>
    </source>
</evidence>
<evidence type="ECO:0000256" key="3">
    <source>
        <dbReference type="ARBA" id="ARBA00022676"/>
    </source>
</evidence>
<evidence type="ECO:0000256" key="10">
    <source>
        <dbReference type="ARBA" id="ARBA00046288"/>
    </source>
</evidence>
<evidence type="ECO:0000313" key="14">
    <source>
        <dbReference type="Proteomes" id="UP001152759"/>
    </source>
</evidence>
<comment type="similarity">
    <text evidence="2 11">Belongs to the UDP-glycosyltransferase family.</text>
</comment>
<keyword evidence="8 12" id="KW-0472">Membrane</keyword>
<dbReference type="PANTHER" id="PTHR48043:SF159">
    <property type="entry name" value="EG:EG0003.4 PROTEIN-RELATED"/>
    <property type="match status" value="1"/>
</dbReference>
<dbReference type="GO" id="GO:0015020">
    <property type="term" value="F:glucuronosyltransferase activity"/>
    <property type="evidence" value="ECO:0007669"/>
    <property type="project" value="UniProtKB-EC"/>
</dbReference>
<keyword evidence="14" id="KW-1185">Reference proteome</keyword>
<comment type="subcellular location">
    <subcellularLocation>
        <location evidence="10">Endomembrane system</location>
        <topology evidence="10">Single-pass type I membrane protein</topology>
    </subcellularLocation>
    <subcellularLocation>
        <location evidence="1">Endoplasmic reticulum</location>
    </subcellularLocation>
    <subcellularLocation>
        <location evidence="12">Membrane</location>
        <topology evidence="12">Single-pass membrane protein</topology>
    </subcellularLocation>
</comment>
<evidence type="ECO:0000256" key="6">
    <source>
        <dbReference type="ARBA" id="ARBA00022824"/>
    </source>
</evidence>
<keyword evidence="4 11" id="KW-0808">Transferase</keyword>
<evidence type="ECO:0000313" key="13">
    <source>
        <dbReference type="EMBL" id="CAH0389712.1"/>
    </source>
</evidence>
<evidence type="ECO:0000256" key="12">
    <source>
        <dbReference type="RuleBase" id="RU362059"/>
    </source>
</evidence>
<keyword evidence="7 12" id="KW-1133">Transmembrane helix</keyword>
<evidence type="ECO:0000256" key="8">
    <source>
        <dbReference type="ARBA" id="ARBA00023136"/>
    </source>
</evidence>
<gene>
    <name evidence="13" type="ORF">BEMITA_LOCUS8516</name>
</gene>